<dbReference type="Gene3D" id="3.10.580.10">
    <property type="entry name" value="CBS-domain"/>
    <property type="match status" value="1"/>
</dbReference>
<reference evidence="4 5" key="1">
    <citation type="submission" date="2015-09" db="EMBL/GenBank/DDBJ databases">
        <title>Genome announcement of multiple Pseudomonas syringae strains.</title>
        <authorList>
            <person name="Thakur S."/>
            <person name="Wang P.W."/>
            <person name="Gong Y."/>
            <person name="Weir B.S."/>
            <person name="Guttman D.S."/>
        </authorList>
    </citation>
    <scope>NUCLEOTIDE SEQUENCE [LARGE SCALE GENOMIC DNA]</scope>
    <source>
        <strain evidence="4 5">ICMP16929</strain>
    </source>
</reference>
<dbReference type="PROSITE" id="PS51371">
    <property type="entry name" value="CBS"/>
    <property type="match status" value="2"/>
</dbReference>
<keyword evidence="1 2" id="KW-0129">CBS domain</keyword>
<accession>A0A0N8SUB3</accession>
<dbReference type="InterPro" id="IPR046342">
    <property type="entry name" value="CBS_dom_sf"/>
</dbReference>
<dbReference type="EMBL" id="LJRI01001487">
    <property type="protein sequence ID" value="KPY59912.1"/>
    <property type="molecule type" value="Genomic_DNA"/>
</dbReference>
<feature type="domain" description="CBS" evidence="3">
    <location>
        <begin position="121"/>
        <end position="178"/>
    </location>
</feature>
<dbReference type="CDD" id="cd04622">
    <property type="entry name" value="CBS_pair_HRP1_like"/>
    <property type="match status" value="1"/>
</dbReference>
<dbReference type="PANTHER" id="PTHR43080:SF2">
    <property type="entry name" value="CBS DOMAIN-CONTAINING PROTEIN"/>
    <property type="match status" value="1"/>
</dbReference>
<dbReference type="InterPro" id="IPR051257">
    <property type="entry name" value="Diverse_CBS-Domain"/>
</dbReference>
<feature type="domain" description="CBS" evidence="3">
    <location>
        <begin position="57"/>
        <end position="115"/>
    </location>
</feature>
<sequence>MIEAVLPFRLSYLPFIGKFASKKNSETYLLVTIVTARISREKTELNEDKIMKVNEIMTAPVISVDIGTSIQAAAAQMHKMDIGALVVSANDQIVGMVTDRDITVRAVANAAPADTPVGNVMSEDIRYCFDDDDIDHVIKNMGDNGVRRLPVVNREKRLVGILSLGNVIHAKDGTMVKNFCYGVASPH</sequence>
<evidence type="ECO:0000313" key="4">
    <source>
        <dbReference type="EMBL" id="KPY59912.1"/>
    </source>
</evidence>
<name>A0A0N8SUB3_PSESX</name>
<dbReference type="InterPro" id="IPR000644">
    <property type="entry name" value="CBS_dom"/>
</dbReference>
<evidence type="ECO:0000259" key="3">
    <source>
        <dbReference type="PROSITE" id="PS51371"/>
    </source>
</evidence>
<dbReference type="SUPFAM" id="SSF54631">
    <property type="entry name" value="CBS-domain pair"/>
    <property type="match status" value="1"/>
</dbReference>
<gene>
    <name evidence="4" type="ORF">ALO94_02419</name>
</gene>
<dbReference type="PANTHER" id="PTHR43080">
    <property type="entry name" value="CBS DOMAIN-CONTAINING PROTEIN CBSX3, MITOCHONDRIAL"/>
    <property type="match status" value="1"/>
</dbReference>
<dbReference type="SMART" id="SM00116">
    <property type="entry name" value="CBS"/>
    <property type="match status" value="2"/>
</dbReference>
<dbReference type="Pfam" id="PF00571">
    <property type="entry name" value="CBS"/>
    <property type="match status" value="2"/>
</dbReference>
<protein>
    <recommendedName>
        <fullName evidence="3">CBS domain-containing protein</fullName>
    </recommendedName>
</protein>
<evidence type="ECO:0000256" key="2">
    <source>
        <dbReference type="PROSITE-ProRule" id="PRU00703"/>
    </source>
</evidence>
<dbReference type="Proteomes" id="UP000050384">
    <property type="component" value="Unassembled WGS sequence"/>
</dbReference>
<evidence type="ECO:0000313" key="5">
    <source>
        <dbReference type="Proteomes" id="UP000050384"/>
    </source>
</evidence>
<proteinExistence type="predicted"/>
<evidence type="ECO:0000256" key="1">
    <source>
        <dbReference type="ARBA" id="ARBA00023122"/>
    </source>
</evidence>
<dbReference type="AlphaFoldDB" id="A0A0N8SUB3"/>
<comment type="caution">
    <text evidence="4">The sequence shown here is derived from an EMBL/GenBank/DDBJ whole genome shotgun (WGS) entry which is preliminary data.</text>
</comment>
<dbReference type="PATRIC" id="fig|264459.3.peg.4013"/>
<organism evidence="4 5">
    <name type="scientific">Pseudomonas syringae pv. spinaceae</name>
    <dbReference type="NCBI Taxonomy" id="264459"/>
    <lineage>
        <taxon>Bacteria</taxon>
        <taxon>Pseudomonadati</taxon>
        <taxon>Pseudomonadota</taxon>
        <taxon>Gammaproteobacteria</taxon>
        <taxon>Pseudomonadales</taxon>
        <taxon>Pseudomonadaceae</taxon>
        <taxon>Pseudomonas</taxon>
        <taxon>Pseudomonas syringae</taxon>
    </lineage>
</organism>